<dbReference type="Gene3D" id="3.90.10.10">
    <property type="entry name" value="Cytochrome C3"/>
    <property type="match status" value="1"/>
</dbReference>
<dbReference type="OrthoDB" id="9782159at2"/>
<feature type="region of interest" description="Disordered" evidence="1">
    <location>
        <begin position="270"/>
        <end position="301"/>
    </location>
</feature>
<dbReference type="AlphaFoldDB" id="A0A2U3QHV0"/>
<dbReference type="Proteomes" id="UP000245125">
    <property type="component" value="Unassembled WGS sequence"/>
</dbReference>
<evidence type="ECO:0000256" key="1">
    <source>
        <dbReference type="SAM" id="MobiDB-lite"/>
    </source>
</evidence>
<gene>
    <name evidence="2" type="ORF">NBG4_40022</name>
</gene>
<dbReference type="SUPFAM" id="SSF48695">
    <property type="entry name" value="Multiheme cytochromes"/>
    <property type="match status" value="1"/>
</dbReference>
<keyword evidence="3" id="KW-1185">Reference proteome</keyword>
<feature type="compositionally biased region" description="Basic and acidic residues" evidence="1">
    <location>
        <begin position="270"/>
        <end position="294"/>
    </location>
</feature>
<dbReference type="EMBL" id="OUUY01000086">
    <property type="protein sequence ID" value="SPQ00982.1"/>
    <property type="molecule type" value="Genomic_DNA"/>
</dbReference>
<proteinExistence type="predicted"/>
<reference evidence="3" key="1">
    <citation type="submission" date="2018-03" db="EMBL/GenBank/DDBJ databases">
        <authorList>
            <person name="Zecchin S."/>
        </authorList>
    </citation>
    <scope>NUCLEOTIDE SEQUENCE [LARGE SCALE GENOMIC DNA]</scope>
</reference>
<sequence>MKITAIFLSLLIILSLVTYYFAKEVMIAQPAICKACHFINPYYNKWERSTHKMVPCLKCHEYGPLNAFSGQLRFIAGTYNPRPLTNVPDSKCLQTGCHEMRLIESKVNFTRWKIVFDHKPHFTQHRRGINLHCRSCHSDIVQGEHMKVSVNVCFLCHLNVSDTSEHKKRCTVCHNELKASVQYKGVSHNHSKPLAKGYLCIDCHTSVKIGEGTVPKEKCFFCHVDRTEKFKDSEFIHRQHVTKKQISCFFCHDLVDHGNVKLENVEKIFGDEEHEKKRQGKDTRSPDECRHDTGGRPAALS</sequence>
<protein>
    <submittedName>
        <fullName evidence="2">Uncharacterized protein</fullName>
    </submittedName>
</protein>
<accession>A0A2U3QHV0</accession>
<evidence type="ECO:0000313" key="2">
    <source>
        <dbReference type="EMBL" id="SPQ00982.1"/>
    </source>
</evidence>
<dbReference type="InterPro" id="IPR036280">
    <property type="entry name" value="Multihaem_cyt_sf"/>
</dbReference>
<organism evidence="2 3">
    <name type="scientific">Candidatus Sulfobium mesophilum</name>
    <dbReference type="NCBI Taxonomy" id="2016548"/>
    <lineage>
        <taxon>Bacteria</taxon>
        <taxon>Pseudomonadati</taxon>
        <taxon>Nitrospirota</taxon>
        <taxon>Nitrospiria</taxon>
        <taxon>Nitrospirales</taxon>
        <taxon>Nitrospiraceae</taxon>
        <taxon>Candidatus Sulfobium</taxon>
    </lineage>
</organism>
<evidence type="ECO:0000313" key="3">
    <source>
        <dbReference type="Proteomes" id="UP000245125"/>
    </source>
</evidence>
<name>A0A2U3QHV0_9BACT</name>